<gene>
    <name evidence="2" type="ORF">IAB74_01805</name>
</gene>
<accession>A0A9D0Z2C1</accession>
<organism evidence="2 3">
    <name type="scientific">Candidatus Faecousia excrementigallinarum</name>
    <dbReference type="NCBI Taxonomy" id="2840806"/>
    <lineage>
        <taxon>Bacteria</taxon>
        <taxon>Bacillati</taxon>
        <taxon>Bacillota</taxon>
        <taxon>Clostridia</taxon>
        <taxon>Eubacteriales</taxon>
        <taxon>Oscillospiraceae</taxon>
        <taxon>Faecousia</taxon>
    </lineage>
</organism>
<dbReference type="PROSITE" id="PS51257">
    <property type="entry name" value="PROKAR_LIPOPROTEIN"/>
    <property type="match status" value="1"/>
</dbReference>
<protein>
    <submittedName>
        <fullName evidence="2">Uncharacterized protein</fullName>
    </submittedName>
</protein>
<reference evidence="2" key="2">
    <citation type="journal article" date="2021" name="PeerJ">
        <title>Extensive microbial diversity within the chicken gut microbiome revealed by metagenomics and culture.</title>
        <authorList>
            <person name="Gilroy R."/>
            <person name="Ravi A."/>
            <person name="Getino M."/>
            <person name="Pursley I."/>
            <person name="Horton D.L."/>
            <person name="Alikhan N.F."/>
            <person name="Baker D."/>
            <person name="Gharbi K."/>
            <person name="Hall N."/>
            <person name="Watson M."/>
            <person name="Adriaenssens E.M."/>
            <person name="Foster-Nyarko E."/>
            <person name="Jarju S."/>
            <person name="Secka A."/>
            <person name="Antonio M."/>
            <person name="Oren A."/>
            <person name="Chaudhuri R.R."/>
            <person name="La Ragione R."/>
            <person name="Hildebrand F."/>
            <person name="Pallen M.J."/>
        </authorList>
    </citation>
    <scope>NUCLEOTIDE SEQUENCE</scope>
    <source>
        <strain evidence="2">13361</strain>
    </source>
</reference>
<evidence type="ECO:0000313" key="2">
    <source>
        <dbReference type="EMBL" id="HIQ67231.1"/>
    </source>
</evidence>
<evidence type="ECO:0000313" key="3">
    <source>
        <dbReference type="Proteomes" id="UP000886796"/>
    </source>
</evidence>
<evidence type="ECO:0000256" key="1">
    <source>
        <dbReference type="SAM" id="SignalP"/>
    </source>
</evidence>
<feature type="chain" id="PRO_5038745095" evidence="1">
    <location>
        <begin position="23"/>
        <end position="638"/>
    </location>
</feature>
<dbReference type="AlphaFoldDB" id="A0A9D0Z2C1"/>
<sequence>MKKRLLCLLCLLVLLLAGCTGEEQETTPSGNAGLEGTDGDFSYYINISSQGEWDLCPVMDTRLTYMLLTGEPLKQDSQVWCMIAEGWESMQTQCSEEWMTQFPFWLYQTYRGMDWKEMAALKEAAQGGDEAAKEKLAAYETMYLEDYEALTPQDLPQIYGYWVTNDLTATFNNRAARYEEIPFSIDGVEMDVAVGTLNVHDKGWDQYPAEGNCQDVYAGRLSDARPTYWGDGIVTLEAIKIASEDTPQTLTELALYGIAGEILDIQVSVGGDTRSWDGSTPIEIPANTSASLTVTLKTQANQTVGYCEDANILIQREVEGLTQRLWYFAAISQSWNIYELYAMMVDGLDIGAYYAYSAGWEQPEPRPLPQTREIPLETVTVADTEDYALSVTGAEWDDFAYTLRFSAQNRSDQVLDLVMGNPYWNQMALGGELDFSIHLEPGEAGEFAWVVPWEALEEWGIQASTGEDITSIEFILTPMRDGELPTDQDGKPFIPEEYTCIYPLGEEAVTSPTLPETLLLETDRARLYAVAFETEPHSRLVAFTWSPMWEVTLLIENLDKDNVDFVGSDCRVNGVAVDLTAVCAVRGESYALYTLYVGMTEETLERIGEPETMTFVLTENNTDAYTVTIDLTKELGGE</sequence>
<dbReference type="Proteomes" id="UP000886796">
    <property type="component" value="Unassembled WGS sequence"/>
</dbReference>
<comment type="caution">
    <text evidence="2">The sequence shown here is derived from an EMBL/GenBank/DDBJ whole genome shotgun (WGS) entry which is preliminary data.</text>
</comment>
<dbReference type="EMBL" id="DVFK01000022">
    <property type="protein sequence ID" value="HIQ67231.1"/>
    <property type="molecule type" value="Genomic_DNA"/>
</dbReference>
<reference evidence="2" key="1">
    <citation type="submission" date="2020-10" db="EMBL/GenBank/DDBJ databases">
        <authorList>
            <person name="Gilroy R."/>
        </authorList>
    </citation>
    <scope>NUCLEOTIDE SEQUENCE</scope>
    <source>
        <strain evidence="2">13361</strain>
    </source>
</reference>
<name>A0A9D0Z2C1_9FIRM</name>
<feature type="signal peptide" evidence="1">
    <location>
        <begin position="1"/>
        <end position="22"/>
    </location>
</feature>
<keyword evidence="1" id="KW-0732">Signal</keyword>
<proteinExistence type="predicted"/>